<dbReference type="Proteomes" id="UP000762676">
    <property type="component" value="Unassembled WGS sequence"/>
</dbReference>
<organism evidence="2 3">
    <name type="scientific">Elysia marginata</name>
    <dbReference type="NCBI Taxonomy" id="1093978"/>
    <lineage>
        <taxon>Eukaryota</taxon>
        <taxon>Metazoa</taxon>
        <taxon>Spiralia</taxon>
        <taxon>Lophotrochozoa</taxon>
        <taxon>Mollusca</taxon>
        <taxon>Gastropoda</taxon>
        <taxon>Heterobranchia</taxon>
        <taxon>Euthyneura</taxon>
        <taxon>Panpulmonata</taxon>
        <taxon>Sacoglossa</taxon>
        <taxon>Placobranchoidea</taxon>
        <taxon>Plakobranchidae</taxon>
        <taxon>Elysia</taxon>
    </lineage>
</organism>
<feature type="region of interest" description="Disordered" evidence="1">
    <location>
        <begin position="21"/>
        <end position="46"/>
    </location>
</feature>
<feature type="compositionally biased region" description="Acidic residues" evidence="1">
    <location>
        <begin position="26"/>
        <end position="36"/>
    </location>
</feature>
<proteinExistence type="predicted"/>
<evidence type="ECO:0000313" key="3">
    <source>
        <dbReference type="Proteomes" id="UP000762676"/>
    </source>
</evidence>
<feature type="compositionally biased region" description="Pro residues" evidence="1">
    <location>
        <begin position="164"/>
        <end position="176"/>
    </location>
</feature>
<comment type="caution">
    <text evidence="2">The sequence shown here is derived from an EMBL/GenBank/DDBJ whole genome shotgun (WGS) entry which is preliminary data.</text>
</comment>
<feature type="compositionally biased region" description="Low complexity" evidence="1">
    <location>
        <begin position="136"/>
        <end position="147"/>
    </location>
</feature>
<name>A0AAV4FWY5_9GAST</name>
<accession>A0AAV4FWY5</accession>
<reference evidence="2 3" key="1">
    <citation type="journal article" date="2021" name="Elife">
        <title>Chloroplast acquisition without the gene transfer in kleptoplastic sea slugs, Plakobranchus ocellatus.</title>
        <authorList>
            <person name="Maeda T."/>
            <person name="Takahashi S."/>
            <person name="Yoshida T."/>
            <person name="Shimamura S."/>
            <person name="Takaki Y."/>
            <person name="Nagai Y."/>
            <person name="Toyoda A."/>
            <person name="Suzuki Y."/>
            <person name="Arimoto A."/>
            <person name="Ishii H."/>
            <person name="Satoh N."/>
            <person name="Nishiyama T."/>
            <person name="Hasebe M."/>
            <person name="Maruyama T."/>
            <person name="Minagawa J."/>
            <person name="Obokata J."/>
            <person name="Shigenobu S."/>
        </authorList>
    </citation>
    <scope>NUCLEOTIDE SEQUENCE [LARGE SCALE GENOMIC DNA]</scope>
</reference>
<protein>
    <submittedName>
        <fullName evidence="2">Uncharacterized protein</fullName>
    </submittedName>
</protein>
<evidence type="ECO:0000313" key="2">
    <source>
        <dbReference type="EMBL" id="GFR77441.1"/>
    </source>
</evidence>
<keyword evidence="3" id="KW-1185">Reference proteome</keyword>
<feature type="region of interest" description="Disordered" evidence="1">
    <location>
        <begin position="66"/>
        <end position="198"/>
    </location>
</feature>
<dbReference type="AlphaFoldDB" id="A0AAV4FWY5"/>
<feature type="compositionally biased region" description="Low complexity" evidence="1">
    <location>
        <begin position="108"/>
        <end position="118"/>
    </location>
</feature>
<dbReference type="EMBL" id="BMAT01008079">
    <property type="protein sequence ID" value="GFR77441.1"/>
    <property type="molecule type" value="Genomic_DNA"/>
</dbReference>
<evidence type="ECO:0000256" key="1">
    <source>
        <dbReference type="SAM" id="MobiDB-lite"/>
    </source>
</evidence>
<feature type="compositionally biased region" description="Basic residues" evidence="1">
    <location>
        <begin position="86"/>
        <end position="100"/>
    </location>
</feature>
<sequence>MVLGPGSEVTTIDSTTATCTTVGLDTSDEDSADGSDDNSAHGGENRLVTCEEIELGSEIGTSIIIEDHLVSGELRPQVLASDSRREKLRQRQSHPPRRSHPAATGVPSSRSDGSVSSSIACVSGNGAVDSSIMPVPSSRGSAASKGPAPAPPLPSPACDEISPVSPPRPCARPVPPARNKLPGRGLLRGETPKRSNRSNSLVVGALGLHCSCRV</sequence>
<gene>
    <name evidence="2" type="ORF">ElyMa_003967900</name>
</gene>